<dbReference type="Proteomes" id="UP000247810">
    <property type="component" value="Unassembled WGS sequence"/>
</dbReference>
<name>A0A319D7B0_9EURO</name>
<feature type="compositionally biased region" description="Polar residues" evidence="1">
    <location>
        <begin position="1"/>
        <end position="15"/>
    </location>
</feature>
<dbReference type="VEuPathDB" id="FungiDB:BO71DRAFT_6930"/>
<reference evidence="2 3" key="1">
    <citation type="submission" date="2018-02" db="EMBL/GenBank/DDBJ databases">
        <title>The genomes of Aspergillus section Nigri reveals drivers in fungal speciation.</title>
        <authorList>
            <consortium name="DOE Joint Genome Institute"/>
            <person name="Vesth T.C."/>
            <person name="Nybo J."/>
            <person name="Theobald S."/>
            <person name="Brandl J."/>
            <person name="Frisvad J.C."/>
            <person name="Nielsen K.F."/>
            <person name="Lyhne E.K."/>
            <person name="Kogle M.E."/>
            <person name="Kuo A."/>
            <person name="Riley R."/>
            <person name="Clum A."/>
            <person name="Nolan M."/>
            <person name="Lipzen A."/>
            <person name="Salamov A."/>
            <person name="Henrissat B."/>
            <person name="Wiebenga A."/>
            <person name="De vries R.P."/>
            <person name="Grigoriev I.V."/>
            <person name="Mortensen U.H."/>
            <person name="Andersen M.R."/>
            <person name="Baker S.E."/>
        </authorList>
    </citation>
    <scope>NUCLEOTIDE SEQUENCE [LARGE SCALE GENOMIC DNA]</scope>
    <source>
        <strain evidence="2 3">CBS 707.79</strain>
    </source>
</reference>
<evidence type="ECO:0000256" key="1">
    <source>
        <dbReference type="SAM" id="MobiDB-lite"/>
    </source>
</evidence>
<dbReference type="AlphaFoldDB" id="A0A319D7B0"/>
<protein>
    <submittedName>
        <fullName evidence="2">Uncharacterized protein</fullName>
    </submittedName>
</protein>
<feature type="region of interest" description="Disordered" evidence="1">
    <location>
        <begin position="1"/>
        <end position="24"/>
    </location>
</feature>
<accession>A0A319D7B0</accession>
<proteinExistence type="predicted"/>
<keyword evidence="3" id="KW-1185">Reference proteome</keyword>
<evidence type="ECO:0000313" key="3">
    <source>
        <dbReference type="Proteomes" id="UP000247810"/>
    </source>
</evidence>
<gene>
    <name evidence="2" type="ORF">BO71DRAFT_6930</name>
</gene>
<sequence>MAISTKQMSSRTPCQISAGVPRPSQPILSIPGCISSLEGNHRKYTRLVDWDGKARQEGVAFE</sequence>
<organism evidence="2 3">
    <name type="scientific">Aspergillus ellipticus CBS 707.79</name>
    <dbReference type="NCBI Taxonomy" id="1448320"/>
    <lineage>
        <taxon>Eukaryota</taxon>
        <taxon>Fungi</taxon>
        <taxon>Dikarya</taxon>
        <taxon>Ascomycota</taxon>
        <taxon>Pezizomycotina</taxon>
        <taxon>Eurotiomycetes</taxon>
        <taxon>Eurotiomycetidae</taxon>
        <taxon>Eurotiales</taxon>
        <taxon>Aspergillaceae</taxon>
        <taxon>Aspergillus</taxon>
        <taxon>Aspergillus subgen. Circumdati</taxon>
    </lineage>
</organism>
<evidence type="ECO:0000313" key="2">
    <source>
        <dbReference type="EMBL" id="PYH93114.1"/>
    </source>
</evidence>
<dbReference type="EMBL" id="KZ825899">
    <property type="protein sequence ID" value="PYH93114.1"/>
    <property type="molecule type" value="Genomic_DNA"/>
</dbReference>